<keyword evidence="1" id="KW-0812">Transmembrane</keyword>
<dbReference type="AlphaFoldDB" id="A0A2T0MM09"/>
<dbReference type="OrthoDB" id="3525776at2"/>
<protein>
    <submittedName>
        <fullName evidence="2">Uncharacterized protein</fullName>
    </submittedName>
</protein>
<dbReference type="Proteomes" id="UP000238312">
    <property type="component" value="Unassembled WGS sequence"/>
</dbReference>
<keyword evidence="3" id="KW-1185">Reference proteome</keyword>
<dbReference type="EMBL" id="PVNG01000022">
    <property type="protein sequence ID" value="PRX58668.1"/>
    <property type="molecule type" value="Genomic_DNA"/>
</dbReference>
<feature type="transmembrane region" description="Helical" evidence="1">
    <location>
        <begin position="43"/>
        <end position="66"/>
    </location>
</feature>
<comment type="caution">
    <text evidence="2">The sequence shown here is derived from an EMBL/GenBank/DDBJ whole genome shotgun (WGS) entry which is preliminary data.</text>
</comment>
<proteinExistence type="predicted"/>
<reference evidence="2 3" key="1">
    <citation type="submission" date="2018-03" db="EMBL/GenBank/DDBJ databases">
        <title>Genomic Encyclopedia of Type Strains, Phase III (KMG-III): the genomes of soil and plant-associated and newly described type strains.</title>
        <authorList>
            <person name="Whitman W."/>
        </authorList>
    </citation>
    <scope>NUCLEOTIDE SEQUENCE [LARGE SCALE GENOMIC DNA]</scope>
    <source>
        <strain evidence="2 3">CGMCC 4.7104</strain>
    </source>
</reference>
<sequence length="336" mass="36443">MPTGYRELRDLLDERSRPALDRPIPWHALRAGERHARRRRLSALALAVAGTVAVAVAGAGTVAGLGGADEVDQPITARVDEKLPRRYVEPDGTVYRRLATATLDPSRAKVTTFQVKVTGKPVAILPDCPAPKAWPPRVSARVPGVSKVFQLLPAPFLMNSCERGKAVDMQLFPAGTRTVTFTVESFPGREAKGQWRFGVYEWTAPATPKAPAPPVEPPAKISENLHLVTKASATWPGTREVTLTVPNRGRTVAIVTYCGDGLTERLTTDMWVNGRPIKGPHQCSAPPTRRGAGYFGLGRQPRGEKTLTIRVRLEAPIPGYLQRAGTLTVAAYDGRI</sequence>
<evidence type="ECO:0000256" key="1">
    <source>
        <dbReference type="SAM" id="Phobius"/>
    </source>
</evidence>
<organism evidence="2 3">
    <name type="scientific">Nonomuraea fuscirosea</name>
    <dbReference type="NCBI Taxonomy" id="1291556"/>
    <lineage>
        <taxon>Bacteria</taxon>
        <taxon>Bacillati</taxon>
        <taxon>Actinomycetota</taxon>
        <taxon>Actinomycetes</taxon>
        <taxon>Streptosporangiales</taxon>
        <taxon>Streptosporangiaceae</taxon>
        <taxon>Nonomuraea</taxon>
    </lineage>
</organism>
<name>A0A2T0MM09_9ACTN</name>
<keyword evidence="1" id="KW-0472">Membrane</keyword>
<dbReference type="RefSeq" id="WP_106249026.1">
    <property type="nucleotide sequence ID" value="NZ_PVNG01000022.1"/>
</dbReference>
<evidence type="ECO:0000313" key="3">
    <source>
        <dbReference type="Proteomes" id="UP000238312"/>
    </source>
</evidence>
<keyword evidence="1" id="KW-1133">Transmembrane helix</keyword>
<gene>
    <name evidence="2" type="ORF">B0I32_122130</name>
</gene>
<evidence type="ECO:0000313" key="2">
    <source>
        <dbReference type="EMBL" id="PRX58668.1"/>
    </source>
</evidence>
<accession>A0A2T0MM09</accession>